<feature type="region of interest" description="Disordered" evidence="1">
    <location>
        <begin position="271"/>
        <end position="306"/>
    </location>
</feature>
<dbReference type="Proteomes" id="UP001515100">
    <property type="component" value="Unassembled WGS sequence"/>
</dbReference>
<dbReference type="PROSITE" id="PS51257">
    <property type="entry name" value="PROKAR_LIPOPROTEIN"/>
    <property type="match status" value="1"/>
</dbReference>
<accession>A0A641AKP6</accession>
<evidence type="ECO:0000313" key="3">
    <source>
        <dbReference type="EMBL" id="KAA1373769.1"/>
    </source>
</evidence>
<protein>
    <recommendedName>
        <fullName evidence="5">Exo-alpha-sialidase</fullName>
    </recommendedName>
</protein>
<keyword evidence="2" id="KW-0732">Signal</keyword>
<dbReference type="EMBL" id="SDPP02000005">
    <property type="protein sequence ID" value="KAA1373769.1"/>
    <property type="molecule type" value="Genomic_DNA"/>
</dbReference>
<sequence length="526" mass="55347">MGASVVRRALAVLSAAGLLAACGSTPDDTGSLQPQGFQAATTTKLPGGGRVSVGSPDGHRVVAQWQAKGSSGWSEPQTVYTEAEQFTHGISVTAAGDTIAIDADFWTEKVLDDDYAPQHTAQVICRDRDCAPGHRTPDGTLSHTELAASGRQASFDLAGDDVLLWDDGTFSTEAVVGLPKGASSEMFPDGSFGAIAPEAHGDGCRYRLLTSAVGEAAYVSRAVSADHAADQPCSISGIELTKSSATVYVEDIADSVEFRRMKDGSWAVEEPKAPLQGYPDTEGQSSIANVTSGRSDGSTLSLGSPDGRRIMAQLRRDGSKEWSAPVQVATAPRGTTCRFLSSERDELAVLAMVSCYRSDRPFELGTTDDPDAGIAIATADGTTFDVETLVRPAVEVGRGDDHVHLFQGAEASYTWSPTTSMRRVDLPSDPRRDALMAADDGEIIRVSGNVTGAKACRPSFQVAKADATSWPAPTPMPDVATTTSDDDGCVATLYGGGDRFDAEFWYAWTGTIERRDGTWVAVASGG</sequence>
<dbReference type="OrthoDB" id="3790317at2"/>
<proteinExistence type="predicted"/>
<comment type="caution">
    <text evidence="3">The sequence shown here is derived from an EMBL/GenBank/DDBJ whole genome shotgun (WGS) entry which is preliminary data.</text>
</comment>
<feature type="chain" id="PRO_5039575104" description="Exo-alpha-sialidase" evidence="2">
    <location>
        <begin position="21"/>
        <end position="526"/>
    </location>
</feature>
<feature type="compositionally biased region" description="Polar residues" evidence="1">
    <location>
        <begin position="282"/>
        <end position="302"/>
    </location>
</feature>
<gene>
    <name evidence="3" type="ORF">ESP62_017640</name>
</gene>
<keyword evidence="4" id="KW-1185">Reference proteome</keyword>
<feature type="signal peptide" evidence="2">
    <location>
        <begin position="1"/>
        <end position="20"/>
    </location>
</feature>
<evidence type="ECO:0000313" key="4">
    <source>
        <dbReference type="Proteomes" id="UP001515100"/>
    </source>
</evidence>
<name>A0A641AKP6_9ACTN</name>
<organism evidence="3 4">
    <name type="scientific">Aeromicrobium fastidiosum</name>
    <dbReference type="NCBI Taxonomy" id="52699"/>
    <lineage>
        <taxon>Bacteria</taxon>
        <taxon>Bacillati</taxon>
        <taxon>Actinomycetota</taxon>
        <taxon>Actinomycetes</taxon>
        <taxon>Propionibacteriales</taxon>
        <taxon>Nocardioidaceae</taxon>
        <taxon>Aeromicrobium</taxon>
    </lineage>
</organism>
<dbReference type="RefSeq" id="WP_129184916.1">
    <property type="nucleotide sequence ID" value="NZ_JAGIOG010000001.1"/>
</dbReference>
<evidence type="ECO:0000256" key="1">
    <source>
        <dbReference type="SAM" id="MobiDB-lite"/>
    </source>
</evidence>
<evidence type="ECO:0008006" key="5">
    <source>
        <dbReference type="Google" id="ProtNLM"/>
    </source>
</evidence>
<reference evidence="3" key="1">
    <citation type="submission" date="2019-09" db="EMBL/GenBank/DDBJ databases">
        <authorList>
            <person name="Li J."/>
        </authorList>
    </citation>
    <scope>NUCLEOTIDE SEQUENCE [LARGE SCALE GENOMIC DNA]</scope>
    <source>
        <strain evidence="3">NRBC 14897</strain>
    </source>
</reference>
<dbReference type="AlphaFoldDB" id="A0A641AKP6"/>
<evidence type="ECO:0000256" key="2">
    <source>
        <dbReference type="SAM" id="SignalP"/>
    </source>
</evidence>